<reference evidence="2" key="2">
    <citation type="submission" date="2024-05" db="EMBL/GenBank/DDBJ databases">
        <title>Rhodohalobacter halophilus gen. nov., sp. nov., a moderately halophilic member of the family Balneolaceae.</title>
        <authorList>
            <person name="Xia J."/>
        </authorList>
    </citation>
    <scope>NUCLEOTIDE SEQUENCE</scope>
    <source>
        <strain evidence="2">WB101</strain>
    </source>
</reference>
<dbReference type="Pfam" id="PF01797">
    <property type="entry name" value="Y1_Tnp"/>
    <property type="match status" value="1"/>
</dbReference>
<name>A0ABS9K9Z8_9BACT</name>
<proteinExistence type="predicted"/>
<comment type="caution">
    <text evidence="2">The sequence shown here is derived from an EMBL/GenBank/DDBJ whole genome shotgun (WGS) entry which is preliminary data.</text>
</comment>
<dbReference type="Gene3D" id="3.30.70.1290">
    <property type="entry name" value="Transposase IS200-like"/>
    <property type="match status" value="1"/>
</dbReference>
<evidence type="ECO:0000313" key="3">
    <source>
        <dbReference type="Proteomes" id="UP001165366"/>
    </source>
</evidence>
<evidence type="ECO:0000259" key="1">
    <source>
        <dbReference type="Pfam" id="PF01797"/>
    </source>
</evidence>
<dbReference type="InterPro" id="IPR002686">
    <property type="entry name" value="Transposase_17"/>
</dbReference>
<reference evidence="2" key="1">
    <citation type="submission" date="2022-01" db="EMBL/GenBank/DDBJ databases">
        <authorList>
            <person name="Wang Y."/>
        </authorList>
    </citation>
    <scope>NUCLEOTIDE SEQUENCE</scope>
    <source>
        <strain evidence="2">WB101</strain>
    </source>
</reference>
<gene>
    <name evidence="2" type="ORF">L6773_03770</name>
</gene>
<organism evidence="2 3">
    <name type="scientific">Rhodohalobacter sulfatireducens</name>
    <dbReference type="NCBI Taxonomy" id="2911366"/>
    <lineage>
        <taxon>Bacteria</taxon>
        <taxon>Pseudomonadati</taxon>
        <taxon>Balneolota</taxon>
        <taxon>Balneolia</taxon>
        <taxon>Balneolales</taxon>
        <taxon>Balneolaceae</taxon>
        <taxon>Rhodohalobacter</taxon>
    </lineage>
</organism>
<evidence type="ECO:0000313" key="2">
    <source>
        <dbReference type="EMBL" id="MCG2587671.1"/>
    </source>
</evidence>
<protein>
    <submittedName>
        <fullName evidence="2">Transposase</fullName>
    </submittedName>
</protein>
<feature type="domain" description="Transposase IS200-like" evidence="1">
    <location>
        <begin position="6"/>
        <end position="84"/>
    </location>
</feature>
<dbReference type="EMBL" id="JAKLWS010000003">
    <property type="protein sequence ID" value="MCG2587671.1"/>
    <property type="molecule type" value="Genomic_DNA"/>
</dbReference>
<sequence length="116" mass="13606">MAGIFKNVDNPALFINSVPDHVHTLFRLSKNASLAKIVEEVKKGSSKWMKDEIGTRSFYWQTGYAAFSVSSSKVNSVKRYIARQEDHHKQMNCRGEIERFMKQYDVVEYNSEYFWE</sequence>
<dbReference type="PANTHER" id="PTHR33360">
    <property type="entry name" value="TRANSPOSASE FOR INSERTION SEQUENCE ELEMENT IS200"/>
    <property type="match status" value="1"/>
</dbReference>
<dbReference type="Proteomes" id="UP001165366">
    <property type="component" value="Unassembled WGS sequence"/>
</dbReference>
<dbReference type="PANTHER" id="PTHR33360:SF2">
    <property type="entry name" value="TRANSPOSASE FOR INSERTION SEQUENCE ELEMENT IS200"/>
    <property type="match status" value="1"/>
</dbReference>
<dbReference type="InterPro" id="IPR036515">
    <property type="entry name" value="Transposase_17_sf"/>
</dbReference>
<dbReference type="SUPFAM" id="SSF143422">
    <property type="entry name" value="Transposase IS200-like"/>
    <property type="match status" value="1"/>
</dbReference>
<accession>A0ABS9K9Z8</accession>
<keyword evidence="3" id="KW-1185">Reference proteome</keyword>